<dbReference type="PANTHER" id="PTHR43549:SF3">
    <property type="entry name" value="MULTIDRUG RESISTANCE PROTEIN YPNP-RELATED"/>
    <property type="match status" value="1"/>
</dbReference>
<feature type="transmembrane region" description="Helical" evidence="7">
    <location>
        <begin position="222"/>
        <end position="245"/>
    </location>
</feature>
<feature type="transmembrane region" description="Helical" evidence="7">
    <location>
        <begin position="68"/>
        <end position="91"/>
    </location>
</feature>
<sequence>MMLSNILQALSGTINNIYLGQMIGTAALASASVFFPILFFFIALIMGTGAGASVLIGQAWGAGERDRVKVIAATTMTAALAFGVFIAVAMTPFTRLVMTAFGTPANVLPGAIAYATVILSFMPVLVAFLLFTQLLRGVGDTVTPLKALAVSISIAMVLTPLLIRGRLGLPPLGVASAAWAGVASWTLTVGWMVWYLRRRDHPLAPDAVFLRAMWPNLSILKLVLRLGVPAAVQMVIMALAEMVLLGLVNRYGSDATAAYGAVNQVLAYVQFPAISVAITTSILSSQAIGAGRVESLPGILRTGMLFNLVLTGTLVLLAYLFSRSIVSLFLTTDGVIGLTQSLLHIVLWSVVAYGAAGILSGQMRASGDVLVPTSLSVVAIVLVEVPVAWIGSRMMGIDGVWIAYPLTFMAMLLFQGLYYRTVWRHKTITRLV</sequence>
<dbReference type="InterPro" id="IPR052031">
    <property type="entry name" value="Membrane_Transporter-Flippase"/>
</dbReference>
<keyword evidence="2" id="KW-0813">Transport</keyword>
<keyword evidence="3" id="KW-1003">Cell membrane</keyword>
<protein>
    <submittedName>
        <fullName evidence="8">MATE family efflux transporter</fullName>
    </submittedName>
</protein>
<evidence type="ECO:0000256" key="1">
    <source>
        <dbReference type="ARBA" id="ARBA00004429"/>
    </source>
</evidence>
<evidence type="ECO:0000256" key="5">
    <source>
        <dbReference type="ARBA" id="ARBA00022989"/>
    </source>
</evidence>
<keyword evidence="9" id="KW-1185">Reference proteome</keyword>
<feature type="transmembrane region" description="Helical" evidence="7">
    <location>
        <begin position="111"/>
        <end position="131"/>
    </location>
</feature>
<proteinExistence type="predicted"/>
<dbReference type="Pfam" id="PF01554">
    <property type="entry name" value="MatE"/>
    <property type="match status" value="2"/>
</dbReference>
<evidence type="ECO:0000256" key="7">
    <source>
        <dbReference type="SAM" id="Phobius"/>
    </source>
</evidence>
<dbReference type="KEGG" id="lck:HN018_15990"/>
<keyword evidence="4 7" id="KW-0812">Transmembrane</keyword>
<feature type="transmembrane region" description="Helical" evidence="7">
    <location>
        <begin position="175"/>
        <end position="196"/>
    </location>
</feature>
<keyword evidence="6 7" id="KW-0472">Membrane</keyword>
<dbReference type="Proteomes" id="UP000500767">
    <property type="component" value="Chromosome"/>
</dbReference>
<dbReference type="GO" id="GO:0042910">
    <property type="term" value="F:xenobiotic transmembrane transporter activity"/>
    <property type="evidence" value="ECO:0007669"/>
    <property type="project" value="InterPro"/>
</dbReference>
<dbReference type="GO" id="GO:0005886">
    <property type="term" value="C:plasma membrane"/>
    <property type="evidence" value="ECO:0007669"/>
    <property type="project" value="UniProtKB-SubCell"/>
</dbReference>
<dbReference type="AlphaFoldDB" id="A0A6M8HWG1"/>
<accession>A0A6M8HWG1</accession>
<feature type="transmembrane region" description="Helical" evidence="7">
    <location>
        <begin position="143"/>
        <end position="163"/>
    </location>
</feature>
<gene>
    <name evidence="8" type="ORF">HN018_15990</name>
</gene>
<keyword evidence="5 7" id="KW-1133">Transmembrane helix</keyword>
<feature type="transmembrane region" description="Helical" evidence="7">
    <location>
        <begin position="369"/>
        <end position="389"/>
    </location>
</feature>
<feature type="transmembrane region" description="Helical" evidence="7">
    <location>
        <begin position="304"/>
        <end position="322"/>
    </location>
</feature>
<name>A0A6M8HWG1_9PROT</name>
<feature type="transmembrane region" description="Helical" evidence="7">
    <location>
        <begin position="342"/>
        <end position="360"/>
    </location>
</feature>
<organism evidence="8 9">
    <name type="scientific">Lichenicola cladoniae</name>
    <dbReference type="NCBI Taxonomy" id="1484109"/>
    <lineage>
        <taxon>Bacteria</taxon>
        <taxon>Pseudomonadati</taxon>
        <taxon>Pseudomonadota</taxon>
        <taxon>Alphaproteobacteria</taxon>
        <taxon>Acetobacterales</taxon>
        <taxon>Acetobacteraceae</taxon>
        <taxon>Lichenicola</taxon>
    </lineage>
</organism>
<dbReference type="PANTHER" id="PTHR43549">
    <property type="entry name" value="MULTIDRUG RESISTANCE PROTEIN YPNP-RELATED"/>
    <property type="match status" value="1"/>
</dbReference>
<dbReference type="GO" id="GO:0015297">
    <property type="term" value="F:antiporter activity"/>
    <property type="evidence" value="ECO:0007669"/>
    <property type="project" value="InterPro"/>
</dbReference>
<feature type="transmembrane region" description="Helical" evidence="7">
    <location>
        <begin position="401"/>
        <end position="419"/>
    </location>
</feature>
<feature type="transmembrane region" description="Helical" evidence="7">
    <location>
        <begin position="265"/>
        <end position="283"/>
    </location>
</feature>
<reference evidence="8 9" key="1">
    <citation type="journal article" date="2014" name="World J. Microbiol. Biotechnol.">
        <title>Biodiversity and physiological characteristics of Antarctic and Arctic lichens-associated bacteria.</title>
        <authorList>
            <person name="Lee Y.M."/>
            <person name="Kim E.H."/>
            <person name="Lee H.K."/>
            <person name="Hong S.G."/>
        </authorList>
    </citation>
    <scope>NUCLEOTIDE SEQUENCE [LARGE SCALE GENOMIC DNA]</scope>
    <source>
        <strain evidence="8 9">PAMC 26569</strain>
    </source>
</reference>
<evidence type="ECO:0000256" key="6">
    <source>
        <dbReference type="ARBA" id="ARBA00023136"/>
    </source>
</evidence>
<dbReference type="InterPro" id="IPR048279">
    <property type="entry name" value="MdtK-like"/>
</dbReference>
<evidence type="ECO:0000256" key="4">
    <source>
        <dbReference type="ARBA" id="ARBA00022692"/>
    </source>
</evidence>
<evidence type="ECO:0000256" key="2">
    <source>
        <dbReference type="ARBA" id="ARBA00022448"/>
    </source>
</evidence>
<evidence type="ECO:0000313" key="9">
    <source>
        <dbReference type="Proteomes" id="UP000500767"/>
    </source>
</evidence>
<comment type="subcellular location">
    <subcellularLocation>
        <location evidence="1">Cell inner membrane</location>
        <topology evidence="1">Multi-pass membrane protein</topology>
    </subcellularLocation>
</comment>
<dbReference type="EMBL" id="CP053708">
    <property type="protein sequence ID" value="QKE92708.1"/>
    <property type="molecule type" value="Genomic_DNA"/>
</dbReference>
<feature type="transmembrane region" description="Helical" evidence="7">
    <location>
        <begin position="33"/>
        <end position="56"/>
    </location>
</feature>
<evidence type="ECO:0000313" key="8">
    <source>
        <dbReference type="EMBL" id="QKE92708.1"/>
    </source>
</evidence>
<dbReference type="PIRSF" id="PIRSF006603">
    <property type="entry name" value="DinF"/>
    <property type="match status" value="1"/>
</dbReference>
<evidence type="ECO:0000256" key="3">
    <source>
        <dbReference type="ARBA" id="ARBA00022475"/>
    </source>
</evidence>
<dbReference type="NCBIfam" id="TIGR00797">
    <property type="entry name" value="matE"/>
    <property type="match status" value="1"/>
</dbReference>
<dbReference type="InterPro" id="IPR002528">
    <property type="entry name" value="MATE_fam"/>
</dbReference>